<reference evidence="3" key="2">
    <citation type="submission" date="2021-09" db="EMBL/GenBank/DDBJ databases">
        <authorList>
            <person name="Jia N."/>
            <person name="Wang J."/>
            <person name="Shi W."/>
            <person name="Du L."/>
            <person name="Sun Y."/>
            <person name="Zhan W."/>
            <person name="Jiang J."/>
            <person name="Wang Q."/>
            <person name="Zhang B."/>
            <person name="Ji P."/>
            <person name="Sakyi L.B."/>
            <person name="Cui X."/>
            <person name="Yuan T."/>
            <person name="Jiang B."/>
            <person name="Yang W."/>
            <person name="Lam T.T.-Y."/>
            <person name="Chang Q."/>
            <person name="Ding S."/>
            <person name="Wang X."/>
            <person name="Zhu J."/>
            <person name="Ruan X."/>
            <person name="Zhao L."/>
            <person name="Wei J."/>
            <person name="Que T."/>
            <person name="Du C."/>
            <person name="Cheng J."/>
            <person name="Dai P."/>
            <person name="Han X."/>
            <person name="Huang E."/>
            <person name="Gao Y."/>
            <person name="Liu J."/>
            <person name="Shao H."/>
            <person name="Ye R."/>
            <person name="Li L."/>
            <person name="Wei W."/>
            <person name="Wang X."/>
            <person name="Wang C."/>
            <person name="Huo Q."/>
            <person name="Li W."/>
            <person name="Guo W."/>
            <person name="Chen H."/>
            <person name="Chen S."/>
            <person name="Zhou L."/>
            <person name="Zhou L."/>
            <person name="Ni X."/>
            <person name="Tian J."/>
            <person name="Zhou Y."/>
            <person name="Sheng Y."/>
            <person name="Liu T."/>
            <person name="Pan Y."/>
            <person name="Xia L."/>
            <person name="Li J."/>
            <person name="Zhao F."/>
            <person name="Cao W."/>
        </authorList>
    </citation>
    <scope>NUCLEOTIDE SEQUENCE</scope>
    <source>
        <strain evidence="3">Rsan-2018</strain>
        <tissue evidence="3">Larvae</tissue>
    </source>
</reference>
<feature type="compositionally biased region" description="Polar residues" evidence="2">
    <location>
        <begin position="81"/>
        <end position="94"/>
    </location>
</feature>
<feature type="compositionally biased region" description="Basic and acidic residues" evidence="2">
    <location>
        <begin position="557"/>
        <end position="585"/>
    </location>
</feature>
<keyword evidence="1" id="KW-0175">Coiled coil</keyword>
<protein>
    <recommendedName>
        <fullName evidence="5">CCHC-type domain-containing protein</fullName>
    </recommendedName>
</protein>
<feature type="compositionally biased region" description="Low complexity" evidence="2">
    <location>
        <begin position="1"/>
        <end position="17"/>
    </location>
</feature>
<dbReference type="AlphaFoldDB" id="A0A9D4Q9L8"/>
<evidence type="ECO:0000256" key="1">
    <source>
        <dbReference type="SAM" id="Coils"/>
    </source>
</evidence>
<feature type="compositionally biased region" description="Basic and acidic residues" evidence="2">
    <location>
        <begin position="112"/>
        <end position="125"/>
    </location>
</feature>
<feature type="compositionally biased region" description="Polar residues" evidence="2">
    <location>
        <begin position="392"/>
        <end position="408"/>
    </location>
</feature>
<dbReference type="EMBL" id="JABSTV010001247">
    <property type="protein sequence ID" value="KAH7971966.1"/>
    <property type="molecule type" value="Genomic_DNA"/>
</dbReference>
<proteinExistence type="predicted"/>
<comment type="caution">
    <text evidence="3">The sequence shown here is derived from an EMBL/GenBank/DDBJ whole genome shotgun (WGS) entry which is preliminary data.</text>
</comment>
<gene>
    <name evidence="3" type="ORF">HPB52_004497</name>
</gene>
<feature type="compositionally biased region" description="Polar residues" evidence="2">
    <location>
        <begin position="371"/>
        <end position="381"/>
    </location>
</feature>
<accession>A0A9D4Q9L8</accession>
<organism evidence="3 4">
    <name type="scientific">Rhipicephalus sanguineus</name>
    <name type="common">Brown dog tick</name>
    <name type="synonym">Ixodes sanguineus</name>
    <dbReference type="NCBI Taxonomy" id="34632"/>
    <lineage>
        <taxon>Eukaryota</taxon>
        <taxon>Metazoa</taxon>
        <taxon>Ecdysozoa</taxon>
        <taxon>Arthropoda</taxon>
        <taxon>Chelicerata</taxon>
        <taxon>Arachnida</taxon>
        <taxon>Acari</taxon>
        <taxon>Parasitiformes</taxon>
        <taxon>Ixodida</taxon>
        <taxon>Ixodoidea</taxon>
        <taxon>Ixodidae</taxon>
        <taxon>Rhipicephalinae</taxon>
        <taxon>Rhipicephalus</taxon>
        <taxon>Rhipicephalus</taxon>
    </lineage>
</organism>
<evidence type="ECO:0000313" key="4">
    <source>
        <dbReference type="Proteomes" id="UP000821837"/>
    </source>
</evidence>
<keyword evidence="4" id="KW-1185">Reference proteome</keyword>
<feature type="compositionally biased region" description="Polar residues" evidence="2">
    <location>
        <begin position="65"/>
        <end position="74"/>
    </location>
</feature>
<evidence type="ECO:0000256" key="2">
    <source>
        <dbReference type="SAM" id="MobiDB-lite"/>
    </source>
</evidence>
<sequence length="596" mass="66820">MASCSSRDFESSSASASDPNEDIDFFLFREQRGGAREIRNQCLAPAGRSPRSRRLRNTQKRRLSQEGTSTMQAENTEDNSKTASHWTFDANSRKTTGKAHIEWLHASRKGRSAKEDAQSAEERAKQPPQPDTTSQPQRHRSTRMRSFPSDDFKIVFRPQAGLDLSKRTLIEVTHAIGRSSGLSQQDFYNNVRVQTQKVENVIIASTASTERASKLQGTTPAEIVAGLRVGSRYSVLGARMLRSSTAAVITFDGQHVPFYVTYMSGDYRCKPYRKSVQYCRTCGAIGHRQDICPQPKANFCYKCGCDKDTEAHDCQPKCKICGEDHETAGKECKKKLRSNPPPHQVRQQQLDNARAREQHWSPSTGDFPGMATTSESSQAPSLHQGPDRSRPHSNQNGRSGSHTRSQSRSAKKVSYARAVTGSNGPRKECQDLQRAIHQRPPAECGTPEIEDRILKQAEARILKRVEERLQAHETKMLDLVERRLLAFEEALTTKLLASVDRTIETVVTKIIEKVDPLTRTITTLDAKLDGFMAQQHNFITYAYKNLVTHEQLAEQSGTKRKERKTEGEESAADFRSRASHERHQAEANGQHGGSQT</sequence>
<name>A0A9D4Q9L8_RHISA</name>
<feature type="coiled-coil region" evidence="1">
    <location>
        <begin position="455"/>
        <end position="482"/>
    </location>
</feature>
<feature type="region of interest" description="Disordered" evidence="2">
    <location>
        <begin position="553"/>
        <end position="596"/>
    </location>
</feature>
<reference evidence="3" key="1">
    <citation type="journal article" date="2020" name="Cell">
        <title>Large-Scale Comparative Analyses of Tick Genomes Elucidate Their Genetic Diversity and Vector Capacities.</title>
        <authorList>
            <consortium name="Tick Genome and Microbiome Consortium (TIGMIC)"/>
            <person name="Jia N."/>
            <person name="Wang J."/>
            <person name="Shi W."/>
            <person name="Du L."/>
            <person name="Sun Y."/>
            <person name="Zhan W."/>
            <person name="Jiang J.F."/>
            <person name="Wang Q."/>
            <person name="Zhang B."/>
            <person name="Ji P."/>
            <person name="Bell-Sakyi L."/>
            <person name="Cui X.M."/>
            <person name="Yuan T.T."/>
            <person name="Jiang B.G."/>
            <person name="Yang W.F."/>
            <person name="Lam T.T."/>
            <person name="Chang Q.C."/>
            <person name="Ding S.J."/>
            <person name="Wang X.J."/>
            <person name="Zhu J.G."/>
            <person name="Ruan X.D."/>
            <person name="Zhao L."/>
            <person name="Wei J.T."/>
            <person name="Ye R.Z."/>
            <person name="Que T.C."/>
            <person name="Du C.H."/>
            <person name="Zhou Y.H."/>
            <person name="Cheng J.X."/>
            <person name="Dai P.F."/>
            <person name="Guo W.B."/>
            <person name="Han X.H."/>
            <person name="Huang E.J."/>
            <person name="Li L.F."/>
            <person name="Wei W."/>
            <person name="Gao Y.C."/>
            <person name="Liu J.Z."/>
            <person name="Shao H.Z."/>
            <person name="Wang X."/>
            <person name="Wang C.C."/>
            <person name="Yang T.C."/>
            <person name="Huo Q.B."/>
            <person name="Li W."/>
            <person name="Chen H.Y."/>
            <person name="Chen S.E."/>
            <person name="Zhou L.G."/>
            <person name="Ni X.B."/>
            <person name="Tian J.H."/>
            <person name="Sheng Y."/>
            <person name="Liu T."/>
            <person name="Pan Y.S."/>
            <person name="Xia L.Y."/>
            <person name="Li J."/>
            <person name="Zhao F."/>
            <person name="Cao W.C."/>
        </authorList>
    </citation>
    <scope>NUCLEOTIDE SEQUENCE</scope>
    <source>
        <tissue evidence="3">Larvae</tissue>
    </source>
</reference>
<evidence type="ECO:0000313" key="3">
    <source>
        <dbReference type="EMBL" id="KAH7971966.1"/>
    </source>
</evidence>
<evidence type="ECO:0008006" key="5">
    <source>
        <dbReference type="Google" id="ProtNLM"/>
    </source>
</evidence>
<feature type="region of interest" description="Disordered" evidence="2">
    <location>
        <begin position="1"/>
        <end position="23"/>
    </location>
</feature>
<feature type="region of interest" description="Disordered" evidence="2">
    <location>
        <begin position="332"/>
        <end position="428"/>
    </location>
</feature>
<feature type="compositionally biased region" description="Basic residues" evidence="2">
    <location>
        <begin position="50"/>
        <end position="62"/>
    </location>
</feature>
<dbReference type="Proteomes" id="UP000821837">
    <property type="component" value="Chromosome 11"/>
</dbReference>
<feature type="region of interest" description="Disordered" evidence="2">
    <location>
        <begin position="37"/>
        <end position="149"/>
    </location>
</feature>